<dbReference type="Proteomes" id="UP001161757">
    <property type="component" value="Unassembled WGS sequence"/>
</dbReference>
<dbReference type="EMBL" id="JAJGCB010000012">
    <property type="protein sequence ID" value="KAJ8989960.1"/>
    <property type="molecule type" value="Genomic_DNA"/>
</dbReference>
<name>A0AAN6EQX4_EXODE</name>
<accession>A0AAN6EQX4</accession>
<organism evidence="2 3">
    <name type="scientific">Exophiala dermatitidis</name>
    <name type="common">Black yeast-like fungus</name>
    <name type="synonym">Wangiella dermatitidis</name>
    <dbReference type="NCBI Taxonomy" id="5970"/>
    <lineage>
        <taxon>Eukaryota</taxon>
        <taxon>Fungi</taxon>
        <taxon>Dikarya</taxon>
        <taxon>Ascomycota</taxon>
        <taxon>Pezizomycotina</taxon>
        <taxon>Eurotiomycetes</taxon>
        <taxon>Chaetothyriomycetidae</taxon>
        <taxon>Chaetothyriales</taxon>
        <taxon>Herpotrichiellaceae</taxon>
        <taxon>Exophiala</taxon>
    </lineage>
</organism>
<feature type="signal peptide" evidence="1">
    <location>
        <begin position="1"/>
        <end position="18"/>
    </location>
</feature>
<keyword evidence="1" id="KW-0732">Signal</keyword>
<evidence type="ECO:0000256" key="1">
    <source>
        <dbReference type="SAM" id="SignalP"/>
    </source>
</evidence>
<evidence type="ECO:0000313" key="2">
    <source>
        <dbReference type="EMBL" id="KAJ8989960.1"/>
    </source>
</evidence>
<sequence length="193" mass="19779">MKSFVAASLLALITASVAAPSATSSSRLRFGKRNSPNGCGADPGPQAVIDAINAWNSDVQTVNAFLEAAPTLDAVGIDLHIENVLNAAQDEPNQLQVLACNEGVTPGTAAQAAADDLFNGFGNNVLTPLGNILANSGDTAVVHANLDTINQFRCCNVLPDLDTLWTATATDEGVANVVPLAPPRPTTCAAITC</sequence>
<evidence type="ECO:0000313" key="3">
    <source>
        <dbReference type="Proteomes" id="UP001161757"/>
    </source>
</evidence>
<gene>
    <name evidence="2" type="ORF">HRR80_006096</name>
</gene>
<feature type="chain" id="PRO_5042858182" evidence="1">
    <location>
        <begin position="19"/>
        <end position="193"/>
    </location>
</feature>
<dbReference type="AlphaFoldDB" id="A0AAN6EQX4"/>
<protein>
    <submittedName>
        <fullName evidence="2">Uncharacterized protein</fullName>
    </submittedName>
</protein>
<comment type="caution">
    <text evidence="2">The sequence shown here is derived from an EMBL/GenBank/DDBJ whole genome shotgun (WGS) entry which is preliminary data.</text>
</comment>
<proteinExistence type="predicted"/>
<reference evidence="2" key="1">
    <citation type="submission" date="2023-01" db="EMBL/GenBank/DDBJ databases">
        <title>Exophiala dermititidis isolated from Cystic Fibrosis Patient.</title>
        <authorList>
            <person name="Kurbessoian T."/>
            <person name="Crocker A."/>
            <person name="Murante D."/>
            <person name="Hogan D.A."/>
            <person name="Stajich J.E."/>
        </authorList>
    </citation>
    <scope>NUCLEOTIDE SEQUENCE</scope>
    <source>
        <strain evidence="2">Ex8</strain>
    </source>
</reference>